<accession>A0A8T2B6N0</accession>
<evidence type="ECO:0000256" key="11">
    <source>
        <dbReference type="ARBA" id="ARBA00022989"/>
    </source>
</evidence>
<keyword evidence="3" id="KW-1003">Cell membrane</keyword>
<reference evidence="20 21" key="1">
    <citation type="submission" date="2020-12" db="EMBL/GenBank/DDBJ databases">
        <title>Concerted genomic and epigenomic changes stabilize Arabidopsis allopolyploids.</title>
        <authorList>
            <person name="Chen Z."/>
        </authorList>
    </citation>
    <scope>NUCLEOTIDE SEQUENCE [LARGE SCALE GENOMIC DNA]</scope>
    <source>
        <strain evidence="20">Allo738</strain>
        <tissue evidence="20">Leaf</tissue>
    </source>
</reference>
<keyword evidence="13" id="KW-0325">Glycoprotein</keyword>
<feature type="compositionally biased region" description="Low complexity" evidence="17">
    <location>
        <begin position="201"/>
        <end position="215"/>
    </location>
</feature>
<dbReference type="AlphaFoldDB" id="A0A8T2B6N0"/>
<comment type="catalytic activity">
    <reaction evidence="14">
        <text>L-threonyl-[protein] + ATP = O-phospho-L-threonyl-[protein] + ADP + H(+)</text>
        <dbReference type="Rhea" id="RHEA:46608"/>
        <dbReference type="Rhea" id="RHEA-COMP:11060"/>
        <dbReference type="Rhea" id="RHEA-COMP:11605"/>
        <dbReference type="ChEBI" id="CHEBI:15378"/>
        <dbReference type="ChEBI" id="CHEBI:30013"/>
        <dbReference type="ChEBI" id="CHEBI:30616"/>
        <dbReference type="ChEBI" id="CHEBI:61977"/>
        <dbReference type="ChEBI" id="CHEBI:456216"/>
        <dbReference type="EC" id="2.7.11.1"/>
    </reaction>
</comment>
<organism evidence="20 21">
    <name type="scientific">Arabidopsis thaliana x Arabidopsis arenosa</name>
    <dbReference type="NCBI Taxonomy" id="1240361"/>
    <lineage>
        <taxon>Eukaryota</taxon>
        <taxon>Viridiplantae</taxon>
        <taxon>Streptophyta</taxon>
        <taxon>Embryophyta</taxon>
        <taxon>Tracheophyta</taxon>
        <taxon>Spermatophyta</taxon>
        <taxon>Magnoliopsida</taxon>
        <taxon>eudicotyledons</taxon>
        <taxon>Gunneridae</taxon>
        <taxon>Pentapetalae</taxon>
        <taxon>rosids</taxon>
        <taxon>malvids</taxon>
        <taxon>Brassicales</taxon>
        <taxon>Brassicaceae</taxon>
        <taxon>Camelineae</taxon>
        <taxon>Arabidopsis</taxon>
    </lineage>
</organism>
<evidence type="ECO:0000256" key="14">
    <source>
        <dbReference type="ARBA" id="ARBA00047899"/>
    </source>
</evidence>
<feature type="binding site" evidence="16">
    <location>
        <position position="318"/>
    </location>
    <ligand>
        <name>ATP</name>
        <dbReference type="ChEBI" id="CHEBI:30616"/>
    </ligand>
</feature>
<evidence type="ECO:0000256" key="8">
    <source>
        <dbReference type="ARBA" id="ARBA00022741"/>
    </source>
</evidence>
<feature type="compositionally biased region" description="Gly residues" evidence="17">
    <location>
        <begin position="78"/>
        <end position="91"/>
    </location>
</feature>
<evidence type="ECO:0000256" key="12">
    <source>
        <dbReference type="ARBA" id="ARBA00023136"/>
    </source>
</evidence>
<evidence type="ECO:0000256" key="15">
    <source>
        <dbReference type="ARBA" id="ARBA00048679"/>
    </source>
</evidence>
<feature type="domain" description="Protein kinase" evidence="19">
    <location>
        <begin position="290"/>
        <end position="568"/>
    </location>
</feature>
<feature type="transmembrane region" description="Helical" evidence="18">
    <location>
        <begin position="158"/>
        <end position="179"/>
    </location>
</feature>
<dbReference type="Proteomes" id="UP000694240">
    <property type="component" value="Chromosome 8"/>
</dbReference>
<feature type="compositionally biased region" description="Low complexity" evidence="17">
    <location>
        <begin position="13"/>
        <end position="30"/>
    </location>
</feature>
<evidence type="ECO:0000256" key="17">
    <source>
        <dbReference type="SAM" id="MobiDB-lite"/>
    </source>
</evidence>
<proteinExistence type="predicted"/>
<feature type="region of interest" description="Disordered" evidence="17">
    <location>
        <begin position="1"/>
        <end position="150"/>
    </location>
</feature>
<dbReference type="GO" id="GO:0004674">
    <property type="term" value="F:protein serine/threonine kinase activity"/>
    <property type="evidence" value="ECO:0007669"/>
    <property type="project" value="UniProtKB-KW"/>
</dbReference>
<evidence type="ECO:0000313" key="20">
    <source>
        <dbReference type="EMBL" id="KAG7579614.1"/>
    </source>
</evidence>
<evidence type="ECO:0000256" key="3">
    <source>
        <dbReference type="ARBA" id="ARBA00022475"/>
    </source>
</evidence>
<keyword evidence="6" id="KW-0808">Transferase</keyword>
<keyword evidence="9 20" id="KW-0418">Kinase</keyword>
<keyword evidence="8 16" id="KW-0547">Nucleotide-binding</keyword>
<evidence type="ECO:0000256" key="5">
    <source>
        <dbReference type="ARBA" id="ARBA00022553"/>
    </source>
</evidence>
<comment type="catalytic activity">
    <reaction evidence="15">
        <text>L-seryl-[protein] + ATP = O-phospho-L-seryl-[protein] + ADP + H(+)</text>
        <dbReference type="Rhea" id="RHEA:17989"/>
        <dbReference type="Rhea" id="RHEA-COMP:9863"/>
        <dbReference type="Rhea" id="RHEA-COMP:11604"/>
        <dbReference type="ChEBI" id="CHEBI:15378"/>
        <dbReference type="ChEBI" id="CHEBI:29999"/>
        <dbReference type="ChEBI" id="CHEBI:30616"/>
        <dbReference type="ChEBI" id="CHEBI:83421"/>
        <dbReference type="ChEBI" id="CHEBI:456216"/>
        <dbReference type="EC" id="2.7.11.1"/>
    </reaction>
</comment>
<keyword evidence="12 18" id="KW-0472">Membrane</keyword>
<dbReference type="PANTHER" id="PTHR47982:SF6">
    <property type="entry name" value="PROLINE-RICH RECEPTOR-LIKE PROTEIN KINASE PERK4"/>
    <property type="match status" value="1"/>
</dbReference>
<keyword evidence="21" id="KW-1185">Reference proteome</keyword>
<dbReference type="GO" id="GO:0005886">
    <property type="term" value="C:plasma membrane"/>
    <property type="evidence" value="ECO:0007669"/>
    <property type="project" value="UniProtKB-SubCell"/>
</dbReference>
<keyword evidence="5" id="KW-0597">Phosphoprotein</keyword>
<gene>
    <name evidence="20" type="ORF">ISN45_Aa03g037450</name>
</gene>
<evidence type="ECO:0000313" key="21">
    <source>
        <dbReference type="Proteomes" id="UP000694240"/>
    </source>
</evidence>
<dbReference type="InterPro" id="IPR000719">
    <property type="entry name" value="Prot_kinase_dom"/>
</dbReference>
<dbReference type="InterPro" id="IPR047117">
    <property type="entry name" value="PERK1-13-like"/>
</dbReference>
<keyword evidence="11 18" id="KW-1133">Transmembrane helix</keyword>
<dbReference type="PANTHER" id="PTHR47982">
    <property type="entry name" value="PROLINE-RICH RECEPTOR-LIKE PROTEIN KINASE PERK4"/>
    <property type="match status" value="1"/>
</dbReference>
<dbReference type="EMBL" id="JAEFBK010000008">
    <property type="protein sequence ID" value="KAG7579614.1"/>
    <property type="molecule type" value="Genomic_DNA"/>
</dbReference>
<comment type="caution">
    <text evidence="20">The sequence shown here is derived from an EMBL/GenBank/DDBJ whole genome shotgun (WGS) entry which is preliminary data.</text>
</comment>
<feature type="compositionally biased region" description="Pro residues" evidence="17">
    <location>
        <begin position="31"/>
        <end position="42"/>
    </location>
</feature>
<keyword evidence="4" id="KW-0723">Serine/threonine-protein kinase</keyword>
<evidence type="ECO:0000256" key="1">
    <source>
        <dbReference type="ARBA" id="ARBA00004162"/>
    </source>
</evidence>
<feature type="compositionally biased region" description="Low complexity" evidence="17">
    <location>
        <begin position="107"/>
        <end position="122"/>
    </location>
</feature>
<dbReference type="PROSITE" id="PS00107">
    <property type="entry name" value="PROTEIN_KINASE_ATP"/>
    <property type="match status" value="1"/>
</dbReference>
<name>A0A8T2B6N0_9BRAS</name>
<feature type="region of interest" description="Disordered" evidence="17">
    <location>
        <begin position="614"/>
        <end position="639"/>
    </location>
</feature>
<evidence type="ECO:0000256" key="7">
    <source>
        <dbReference type="ARBA" id="ARBA00022692"/>
    </source>
</evidence>
<dbReference type="InterPro" id="IPR008271">
    <property type="entry name" value="Ser/Thr_kinase_AS"/>
</dbReference>
<protein>
    <recommendedName>
        <fullName evidence="2">non-specific serine/threonine protein kinase</fullName>
        <ecNumber evidence="2">2.7.11.1</ecNumber>
    </recommendedName>
</protein>
<dbReference type="Pfam" id="PF07714">
    <property type="entry name" value="PK_Tyr_Ser-Thr"/>
    <property type="match status" value="1"/>
</dbReference>
<dbReference type="SMART" id="SM00220">
    <property type="entry name" value="S_TKc"/>
    <property type="match status" value="1"/>
</dbReference>
<evidence type="ECO:0000256" key="2">
    <source>
        <dbReference type="ARBA" id="ARBA00012513"/>
    </source>
</evidence>
<dbReference type="InterPro" id="IPR017441">
    <property type="entry name" value="Protein_kinase_ATP_BS"/>
</dbReference>
<evidence type="ECO:0000256" key="6">
    <source>
        <dbReference type="ARBA" id="ARBA00022679"/>
    </source>
</evidence>
<feature type="compositionally biased region" description="Gly residues" evidence="17">
    <location>
        <begin position="137"/>
        <end position="150"/>
    </location>
</feature>
<evidence type="ECO:0000256" key="18">
    <source>
        <dbReference type="SAM" id="Phobius"/>
    </source>
</evidence>
<comment type="subcellular location">
    <subcellularLocation>
        <location evidence="1">Cell membrane</location>
        <topology evidence="1">Single-pass membrane protein</topology>
    </subcellularLocation>
</comment>
<dbReference type="GO" id="GO:0005524">
    <property type="term" value="F:ATP binding"/>
    <property type="evidence" value="ECO:0007669"/>
    <property type="project" value="UniProtKB-UniRule"/>
</dbReference>
<sequence>MASSPESAPPPTNSSSSPSPPSNTNSTTSSPPAPSPPSPTPPQGDSSSSPPPDSTSPPAPQAPSPPNSSNNSPSPPSQGGGGERGNGGNSGGNDSPPSRGSPPSPPSRSNGDNGGSRSSPPGETGGSRSDNPPSSGGASGGSSGGGGGGGGGSNTNTAIIVGVLVGAGLLMIVLIIVCLRRKKKRKDSFYPESMKGNQYQYYGNNNNNASQNYPNWHLNAQGQNQQSTGGWGGGGPSPPPPPRMPTSGEDSALYSGPSRPVLPPPSPALALGFNKSTFTYQELAAATGGFTDANLLGQGGFGYVHKGVLPSGKEVAVKSLKAGSGQGEREFQAEVDIISRVHHRYLVSLVGYCIADGQRMLVYEFVPNNTLEYHLHGKNLPVMDFSTRLRIALGAAKGLAYLHEDCHPRIIHRDIKSANILLDFNFDAMVADFGLAKLTSDNYTHVSTRVMGTFGYLAPEYASSGKLTEKSDVFSYGVMLLELITGKRPVDNSSTMDDTLVDWARPLMARSLEDGNFNELADARLEGNYNPQEMARMVTCAAASIRHSGRKRPKMSQIVRALEGEVSLDALNEGVKPGHSNVYGTSGTSSDYSQTSYNADMKKFRQIALSSQEFPISDCEGTSSNDSREMGPKSPAPPQ</sequence>
<evidence type="ECO:0000256" key="10">
    <source>
        <dbReference type="ARBA" id="ARBA00022840"/>
    </source>
</evidence>
<evidence type="ECO:0000256" key="9">
    <source>
        <dbReference type="ARBA" id="ARBA00022777"/>
    </source>
</evidence>
<evidence type="ECO:0000256" key="16">
    <source>
        <dbReference type="PROSITE-ProRule" id="PRU10141"/>
    </source>
</evidence>
<dbReference type="InterPro" id="IPR001245">
    <property type="entry name" value="Ser-Thr/Tyr_kinase_cat_dom"/>
</dbReference>
<feature type="region of interest" description="Disordered" evidence="17">
    <location>
        <begin position="201"/>
        <end position="259"/>
    </location>
</feature>
<feature type="compositionally biased region" description="Polar residues" evidence="17">
    <location>
        <begin position="614"/>
        <end position="625"/>
    </location>
</feature>
<dbReference type="PROSITE" id="PS50011">
    <property type="entry name" value="PROTEIN_KINASE_DOM"/>
    <property type="match status" value="1"/>
</dbReference>
<feature type="compositionally biased region" description="Pro residues" evidence="17">
    <location>
        <begin position="49"/>
        <end position="66"/>
    </location>
</feature>
<keyword evidence="7 18" id="KW-0812">Transmembrane</keyword>
<evidence type="ECO:0000256" key="4">
    <source>
        <dbReference type="ARBA" id="ARBA00022527"/>
    </source>
</evidence>
<keyword evidence="10 16" id="KW-0067">ATP-binding</keyword>
<dbReference type="EC" id="2.7.11.1" evidence="2"/>
<evidence type="ECO:0000256" key="13">
    <source>
        <dbReference type="ARBA" id="ARBA00023180"/>
    </source>
</evidence>
<evidence type="ECO:0000259" key="19">
    <source>
        <dbReference type="PROSITE" id="PS50011"/>
    </source>
</evidence>
<dbReference type="PROSITE" id="PS00108">
    <property type="entry name" value="PROTEIN_KINASE_ST"/>
    <property type="match status" value="1"/>
</dbReference>
<dbReference type="FunFam" id="3.30.200.20:FF:000207">
    <property type="entry name" value="proline-rich receptor-like protein kinase PERK1"/>
    <property type="match status" value="1"/>
</dbReference>
<dbReference type="FunFam" id="1.10.510.10:FF:000239">
    <property type="entry name" value="Proline-rich receptor-like protein kinase PERK1"/>
    <property type="match status" value="1"/>
</dbReference>